<accession>A0A087GSZ6</accession>
<gene>
    <name evidence="1" type="ordered locus">AALP_Aa6g316600</name>
</gene>
<dbReference type="Proteomes" id="UP000029120">
    <property type="component" value="Chromosome 6"/>
</dbReference>
<organism evidence="1 2">
    <name type="scientific">Arabis alpina</name>
    <name type="common">Alpine rock-cress</name>
    <dbReference type="NCBI Taxonomy" id="50452"/>
    <lineage>
        <taxon>Eukaryota</taxon>
        <taxon>Viridiplantae</taxon>
        <taxon>Streptophyta</taxon>
        <taxon>Embryophyta</taxon>
        <taxon>Tracheophyta</taxon>
        <taxon>Spermatophyta</taxon>
        <taxon>Magnoliopsida</taxon>
        <taxon>eudicotyledons</taxon>
        <taxon>Gunneridae</taxon>
        <taxon>Pentapetalae</taxon>
        <taxon>rosids</taxon>
        <taxon>malvids</taxon>
        <taxon>Brassicales</taxon>
        <taxon>Brassicaceae</taxon>
        <taxon>Arabideae</taxon>
        <taxon>Arabis</taxon>
    </lineage>
</organism>
<sequence length="34" mass="3926">MSVYGVVLQESVMDLPEHLQVQSMTILSRYIVMK</sequence>
<reference evidence="2" key="1">
    <citation type="journal article" date="2015" name="Nat. Plants">
        <title>Genome expansion of Arabis alpina linked with retrotransposition and reduced symmetric DNA methylation.</title>
        <authorList>
            <person name="Willing E.M."/>
            <person name="Rawat V."/>
            <person name="Mandakova T."/>
            <person name="Maumus F."/>
            <person name="James G.V."/>
            <person name="Nordstroem K.J."/>
            <person name="Becker C."/>
            <person name="Warthmann N."/>
            <person name="Chica C."/>
            <person name="Szarzynska B."/>
            <person name="Zytnicki M."/>
            <person name="Albani M.C."/>
            <person name="Kiefer C."/>
            <person name="Bergonzi S."/>
            <person name="Castaings L."/>
            <person name="Mateos J.L."/>
            <person name="Berns M.C."/>
            <person name="Bujdoso N."/>
            <person name="Piofczyk T."/>
            <person name="de Lorenzo L."/>
            <person name="Barrero-Sicilia C."/>
            <person name="Mateos I."/>
            <person name="Piednoel M."/>
            <person name="Hagmann J."/>
            <person name="Chen-Min-Tao R."/>
            <person name="Iglesias-Fernandez R."/>
            <person name="Schuster S.C."/>
            <person name="Alonso-Blanco C."/>
            <person name="Roudier F."/>
            <person name="Carbonero P."/>
            <person name="Paz-Ares J."/>
            <person name="Davis S.J."/>
            <person name="Pecinka A."/>
            <person name="Quesneville H."/>
            <person name="Colot V."/>
            <person name="Lysak M.A."/>
            <person name="Weigel D."/>
            <person name="Coupland G."/>
            <person name="Schneeberger K."/>
        </authorList>
    </citation>
    <scope>NUCLEOTIDE SEQUENCE [LARGE SCALE GENOMIC DNA]</scope>
    <source>
        <strain evidence="2">cv. Pajares</strain>
    </source>
</reference>
<evidence type="ECO:0000313" key="1">
    <source>
        <dbReference type="EMBL" id="KFK32998.1"/>
    </source>
</evidence>
<keyword evidence="2" id="KW-1185">Reference proteome</keyword>
<protein>
    <submittedName>
        <fullName evidence="1">Uncharacterized protein</fullName>
    </submittedName>
</protein>
<dbReference type="EMBL" id="CM002874">
    <property type="protein sequence ID" value="KFK32998.1"/>
    <property type="molecule type" value="Genomic_DNA"/>
</dbReference>
<proteinExistence type="predicted"/>
<name>A0A087GSZ6_ARAAL</name>
<dbReference type="AlphaFoldDB" id="A0A087GSZ6"/>
<evidence type="ECO:0000313" key="2">
    <source>
        <dbReference type="Proteomes" id="UP000029120"/>
    </source>
</evidence>
<dbReference type="Gramene" id="KFK32998">
    <property type="protein sequence ID" value="KFK32998"/>
    <property type="gene ID" value="AALP_AA6G316600"/>
</dbReference>